<keyword evidence="3" id="KW-0378">Hydrolase</keyword>
<dbReference type="RefSeq" id="WP_350937316.1">
    <property type="nucleotide sequence ID" value="NZ_JAYWLC010000008.1"/>
</dbReference>
<dbReference type="PANTHER" id="PTHR38340:SF1">
    <property type="entry name" value="S-LAYER PROTEIN"/>
    <property type="match status" value="1"/>
</dbReference>
<evidence type="ECO:0000256" key="3">
    <source>
        <dbReference type="ARBA" id="ARBA00022801"/>
    </source>
</evidence>
<comment type="subcellular location">
    <subcellularLocation>
        <location evidence="1">Secreted</location>
    </subcellularLocation>
</comment>
<comment type="caution">
    <text evidence="6">The sequence shown here is derived from an EMBL/GenBank/DDBJ whole genome shotgun (WGS) entry which is preliminary data.</text>
</comment>
<keyword evidence="7" id="KW-1185">Reference proteome</keyword>
<keyword evidence="2" id="KW-0964">Secreted</keyword>
<sequence length="924" mass="97823">MSSTATINMINVQVRADDQMAIDKATASATVDPRYDDGRFFNSLYDENLYSDSKYYFWSGDQEVLPIGLGDLDGNYEARIAGFVATMAESLPEVNTLRLFFNENNFTETGALDPRYEAFLEAAVANGFELVITYGSGDIQGYGLSETLTTGAAWYDYLSTTAYSNMEGAWTEMMAWMSAHPDVAAGVYGYELMNEPDAYDKGANAMGGQAGEETFVGLYAQHVSTLSALISAQQDGKILVGGWDYSANFDILATTQIDGTSALDLIRAAVGEDLVWSGHYYGNWHGTGSGTSIAQYETSFAETFAALGSDDLIITEVNIPGADAFDWSDPTNYQYDFAQALEYFSENGIGIGWFPGIQTGASNFAIIRNDGSAQFRHPDSFAIGQHLYSMDEAPEDHAGDELLQSLRIDTHSIRNEGYTTDTDGDGILDDGYDGSYVSSMDVATGFGYGGNDTIDGYDDAWDFLYGGTGNDSLTGLNGNDYLFGQDGNDTLDGGAGDDHLLGNDGDDLLVAGQGNDYLSGGAGADLFVIDAPGTGDVVIADFDFASGDSLRIADQLYSASGILALASFEDADGRGGLNDVLVQLGNDSQLLMLNARTALEAAAVPTEPDGRTLIEGTAGDDRAEATLTGTDGDDHLLGLGGNDVLSGGAGDDILEDGLGRDILWGGDGADIFCMAAGDHATDKIQDFCVGLDLIDLSAWGVRSVEEVSITQRFNSAGDWLKGQYMLTAGEGITAESVILRLSGSGYDIVSPLDAGSFIFSESGLIDFGATDTITIDTVITGTAGDDRKASALYGTAGNDEIFAGAGRDQVYGGAGRDILHDGAGRDILFGGEESDMFSMAAGDGATDYIKDFEIGKDILDLREWGLSGLGDLSVTWQTKGTSAALDHLLITTTGETSEALLVKVAGFEALTIDDQSWTATDFLF</sequence>
<dbReference type="PROSITE" id="PS00330">
    <property type="entry name" value="HEMOLYSIN_CALCIUM"/>
    <property type="match status" value="4"/>
</dbReference>
<proteinExistence type="predicted"/>
<dbReference type="InterPro" id="IPR050557">
    <property type="entry name" value="RTX_toxin/Mannuronan_C5-epim"/>
</dbReference>
<dbReference type="Proteomes" id="UP001438953">
    <property type="component" value="Unassembled WGS sequence"/>
</dbReference>
<evidence type="ECO:0000313" key="7">
    <source>
        <dbReference type="Proteomes" id="UP001438953"/>
    </source>
</evidence>
<protein>
    <submittedName>
        <fullName evidence="6">Calcium-binding protein</fullName>
    </submittedName>
</protein>
<evidence type="ECO:0000256" key="1">
    <source>
        <dbReference type="ARBA" id="ARBA00004613"/>
    </source>
</evidence>
<gene>
    <name evidence="6" type="ORF">VSX56_11840</name>
</gene>
<dbReference type="InterPro" id="IPR001343">
    <property type="entry name" value="Hemolysn_Ca-bd"/>
</dbReference>
<dbReference type="EMBL" id="JAYWLC010000008">
    <property type="protein sequence ID" value="MER5172467.1"/>
    <property type="molecule type" value="Genomic_DNA"/>
</dbReference>
<evidence type="ECO:0000313" key="6">
    <source>
        <dbReference type="EMBL" id="MER5172467.1"/>
    </source>
</evidence>
<evidence type="ECO:0000256" key="4">
    <source>
        <dbReference type="ARBA" id="ARBA00023295"/>
    </source>
</evidence>
<name>A0ABV1SHU3_9RHOB</name>
<evidence type="ECO:0000256" key="2">
    <source>
        <dbReference type="ARBA" id="ARBA00022525"/>
    </source>
</evidence>
<dbReference type="SUPFAM" id="SSF51445">
    <property type="entry name" value="(Trans)glycosidases"/>
    <property type="match status" value="1"/>
</dbReference>
<dbReference type="Gene3D" id="3.20.20.80">
    <property type="entry name" value="Glycosidases"/>
    <property type="match status" value="1"/>
</dbReference>
<organism evidence="6 7">
    <name type="scientific">Thioclava kandeliae</name>
    <dbReference type="NCBI Taxonomy" id="3070818"/>
    <lineage>
        <taxon>Bacteria</taxon>
        <taxon>Pseudomonadati</taxon>
        <taxon>Pseudomonadota</taxon>
        <taxon>Alphaproteobacteria</taxon>
        <taxon>Rhodobacterales</taxon>
        <taxon>Paracoccaceae</taxon>
        <taxon>Thioclava</taxon>
    </lineage>
</organism>
<evidence type="ECO:0000259" key="5">
    <source>
        <dbReference type="Pfam" id="PF00150"/>
    </source>
</evidence>
<reference evidence="6 7" key="1">
    <citation type="submission" date="2024-01" db="EMBL/GenBank/DDBJ databases">
        <authorList>
            <person name="Deng Y."/>
            <person name="Su J."/>
        </authorList>
    </citation>
    <scope>NUCLEOTIDE SEQUENCE [LARGE SCALE GENOMIC DNA]</scope>
    <source>
        <strain evidence="6 7">CPCC 100088</strain>
    </source>
</reference>
<dbReference type="InterPro" id="IPR001547">
    <property type="entry name" value="Glyco_hydro_5"/>
</dbReference>
<dbReference type="PRINTS" id="PR00313">
    <property type="entry name" value="CABNDNGRPT"/>
</dbReference>
<dbReference type="Pfam" id="PF00353">
    <property type="entry name" value="HemolysinCabind"/>
    <property type="match status" value="4"/>
</dbReference>
<keyword evidence="4" id="KW-0326">Glycosidase</keyword>
<accession>A0ABV1SHU3</accession>
<reference evidence="6 7" key="2">
    <citation type="submission" date="2024-06" db="EMBL/GenBank/DDBJ databases">
        <title>Thioclava kandeliae sp. nov. from a rhizosphere soil sample of Kandelia candel in a mangrove.</title>
        <authorList>
            <person name="Mu T."/>
        </authorList>
    </citation>
    <scope>NUCLEOTIDE SEQUENCE [LARGE SCALE GENOMIC DNA]</scope>
    <source>
        <strain evidence="6 7">CPCC 100088</strain>
    </source>
</reference>
<dbReference type="InterPro" id="IPR011049">
    <property type="entry name" value="Serralysin-like_metalloprot_C"/>
</dbReference>
<dbReference type="Gene3D" id="2.150.10.10">
    <property type="entry name" value="Serralysin-like metalloprotease, C-terminal"/>
    <property type="match status" value="3"/>
</dbReference>
<dbReference type="InterPro" id="IPR018511">
    <property type="entry name" value="Hemolysin-typ_Ca-bd_CS"/>
</dbReference>
<dbReference type="Pfam" id="PF00150">
    <property type="entry name" value="Cellulase"/>
    <property type="match status" value="1"/>
</dbReference>
<dbReference type="SUPFAM" id="SSF51120">
    <property type="entry name" value="beta-Roll"/>
    <property type="match status" value="3"/>
</dbReference>
<dbReference type="InterPro" id="IPR017853">
    <property type="entry name" value="GH"/>
</dbReference>
<dbReference type="PANTHER" id="PTHR38340">
    <property type="entry name" value="S-LAYER PROTEIN"/>
    <property type="match status" value="1"/>
</dbReference>
<feature type="domain" description="Glycoside hydrolase family 5" evidence="5">
    <location>
        <begin position="97"/>
        <end position="351"/>
    </location>
</feature>